<dbReference type="EMBL" id="JAJGCB010000007">
    <property type="protein sequence ID" value="KAJ8991910.1"/>
    <property type="molecule type" value="Genomic_DNA"/>
</dbReference>
<feature type="compositionally biased region" description="Low complexity" evidence="1">
    <location>
        <begin position="326"/>
        <end position="341"/>
    </location>
</feature>
<dbReference type="Pfam" id="PF08729">
    <property type="entry name" value="HUN"/>
    <property type="match status" value="1"/>
</dbReference>
<protein>
    <submittedName>
        <fullName evidence="3">HIR complex subunit</fullName>
    </submittedName>
</protein>
<feature type="region of interest" description="Disordered" evidence="1">
    <location>
        <begin position="1"/>
        <end position="164"/>
    </location>
</feature>
<feature type="compositionally biased region" description="Basic and acidic residues" evidence="1">
    <location>
        <begin position="471"/>
        <end position="481"/>
    </location>
</feature>
<evidence type="ECO:0000259" key="2">
    <source>
        <dbReference type="Pfam" id="PF08729"/>
    </source>
</evidence>
<accession>A0AAN6EUH8</accession>
<feature type="compositionally biased region" description="Gly residues" evidence="1">
    <location>
        <begin position="587"/>
        <end position="598"/>
    </location>
</feature>
<evidence type="ECO:0000256" key="1">
    <source>
        <dbReference type="SAM" id="MobiDB-lite"/>
    </source>
</evidence>
<feature type="compositionally biased region" description="Polar residues" evidence="1">
    <location>
        <begin position="282"/>
        <end position="308"/>
    </location>
</feature>
<dbReference type="AlphaFoldDB" id="A0AAN6EUH8"/>
<feature type="compositionally biased region" description="Polar residues" evidence="1">
    <location>
        <begin position="205"/>
        <end position="232"/>
    </location>
</feature>
<feature type="compositionally biased region" description="Polar residues" evidence="1">
    <location>
        <begin position="188"/>
        <end position="198"/>
    </location>
</feature>
<feature type="compositionally biased region" description="Basic and acidic residues" evidence="1">
    <location>
        <begin position="627"/>
        <end position="644"/>
    </location>
</feature>
<evidence type="ECO:0000313" key="3">
    <source>
        <dbReference type="EMBL" id="KAJ8991910.1"/>
    </source>
</evidence>
<feature type="compositionally biased region" description="Gly residues" evidence="1">
    <location>
        <begin position="605"/>
        <end position="620"/>
    </location>
</feature>
<feature type="compositionally biased region" description="Low complexity" evidence="1">
    <location>
        <begin position="368"/>
        <end position="382"/>
    </location>
</feature>
<feature type="compositionally biased region" description="Polar residues" evidence="1">
    <location>
        <begin position="22"/>
        <end position="32"/>
    </location>
</feature>
<feature type="compositionally biased region" description="Low complexity" evidence="1">
    <location>
        <begin position="8"/>
        <end position="21"/>
    </location>
</feature>
<gene>
    <name evidence="3" type="primary">HPC2</name>
    <name evidence="3" type="ORF">HRR80_004527</name>
</gene>
<proteinExistence type="predicted"/>
<reference evidence="3" key="1">
    <citation type="submission" date="2023-01" db="EMBL/GenBank/DDBJ databases">
        <title>Exophiala dermititidis isolated from Cystic Fibrosis Patient.</title>
        <authorList>
            <person name="Kurbessoian T."/>
            <person name="Crocker A."/>
            <person name="Murante D."/>
            <person name="Hogan D.A."/>
            <person name="Stajich J.E."/>
        </authorList>
    </citation>
    <scope>NUCLEOTIDE SEQUENCE</scope>
    <source>
        <strain evidence="3">Ex8</strain>
    </source>
</reference>
<comment type="caution">
    <text evidence="3">The sequence shown here is derived from an EMBL/GenBank/DDBJ whole genome shotgun (WGS) entry which is preliminary data.</text>
</comment>
<feature type="region of interest" description="Disordered" evidence="1">
    <location>
        <begin position="447"/>
        <end position="516"/>
    </location>
</feature>
<feature type="domain" description="Hpc2-related" evidence="2">
    <location>
        <begin position="512"/>
        <end position="546"/>
    </location>
</feature>
<feature type="compositionally biased region" description="Polar residues" evidence="1">
    <location>
        <begin position="147"/>
        <end position="164"/>
    </location>
</feature>
<evidence type="ECO:0000313" key="4">
    <source>
        <dbReference type="Proteomes" id="UP001161757"/>
    </source>
</evidence>
<feature type="compositionally biased region" description="Low complexity" evidence="1">
    <location>
        <begin position="40"/>
        <end position="57"/>
    </location>
</feature>
<sequence>MEVVEGRSSSNDLSSAPPSDAESTPGSLSHLTANHAARDSGASGNFGVASVGASAASPATLQPGAARQDNRTATPAMTVSGGLAASADLPSQPPAKRTYKPRKKKDPNAPPAPPKEKKERATNRRPRGASTASIGPRKKLKLEPGDDNSTIEISRPESTGLQTSTLVQPVLFASHTLLGGASDGATRPTETGGTSSMHDSPARAQMSSQRQYDYAPSTPTSNNAPAPRSTTMYDPIRSVTRPFESSQPSVTSLQPTLTPPRPTFNPSTSPAISGIIDHPTAPSLQHSTTAVNQQTNVETPYYQSNGRPKTSPPAPGKSTSMELDSAPLEPAQAKKAAAPKKTISEAPTRATSPKPTRAKEQPPPAPPGSGLLSASLFGGDSSNDGATKGSGKGPNIVLHIDLKDPNNRVINFARLAEEKYGFAALYPRQAAQKERLAKVAAAGAALERSASGSKFGGTSGADSGEDDLSVDIERDSDHDGDLAMSGVNGGPEAANSGTDAPGSKRRRRRKVEEYNQDDPFIDDSELLWEAQAAASKDGFFVYCGPLVPEGEKPAVERYVFPLPDFLTILTIHRRADGTIKRGRGRGRGGGPGSRGGRAGAAAAEGGSGRGGGPGSRGGGVTRKPRITKSERAQMEKEKLQREKMAPLVARPTAYPT</sequence>
<dbReference type="Proteomes" id="UP001161757">
    <property type="component" value="Unassembled WGS sequence"/>
</dbReference>
<dbReference type="InterPro" id="IPR014840">
    <property type="entry name" value="HRD"/>
</dbReference>
<name>A0AAN6EUH8_EXODE</name>
<feature type="region of interest" description="Disordered" evidence="1">
    <location>
        <begin position="178"/>
        <end position="394"/>
    </location>
</feature>
<feature type="region of interest" description="Disordered" evidence="1">
    <location>
        <begin position="579"/>
        <end position="656"/>
    </location>
</feature>
<organism evidence="3 4">
    <name type="scientific">Exophiala dermatitidis</name>
    <name type="common">Black yeast-like fungus</name>
    <name type="synonym">Wangiella dermatitidis</name>
    <dbReference type="NCBI Taxonomy" id="5970"/>
    <lineage>
        <taxon>Eukaryota</taxon>
        <taxon>Fungi</taxon>
        <taxon>Dikarya</taxon>
        <taxon>Ascomycota</taxon>
        <taxon>Pezizomycotina</taxon>
        <taxon>Eurotiomycetes</taxon>
        <taxon>Chaetothyriomycetidae</taxon>
        <taxon>Chaetothyriales</taxon>
        <taxon>Herpotrichiellaceae</taxon>
        <taxon>Exophiala</taxon>
    </lineage>
</organism>
<feature type="compositionally biased region" description="Polar residues" evidence="1">
    <location>
        <begin position="243"/>
        <end position="256"/>
    </location>
</feature>